<accession>A0A5C5G082</accession>
<evidence type="ECO:0000313" key="4">
    <source>
        <dbReference type="Proteomes" id="UP000311382"/>
    </source>
</evidence>
<keyword evidence="4" id="KW-1185">Reference proteome</keyword>
<dbReference type="PANTHER" id="PTHR13490:SF0">
    <property type="entry name" value="SMALL RIBOSOMAL SUBUNIT PROTEIN MS35"/>
    <property type="match status" value="1"/>
</dbReference>
<feature type="domain" description="Small ribosomal subunit protein mS35 mitochondrial conserved" evidence="2">
    <location>
        <begin position="82"/>
        <end position="224"/>
    </location>
</feature>
<dbReference type="GO" id="GO:0005763">
    <property type="term" value="C:mitochondrial small ribosomal subunit"/>
    <property type="evidence" value="ECO:0007669"/>
    <property type="project" value="TreeGrafter"/>
</dbReference>
<dbReference type="InterPro" id="IPR039848">
    <property type="entry name" value="Ribosomal_mS35_mt"/>
</dbReference>
<dbReference type="PANTHER" id="PTHR13490">
    <property type="entry name" value="MITOCHONDRIAL 28S RIBOSOMAL PROTEIN S28"/>
    <property type="match status" value="1"/>
</dbReference>
<protein>
    <submittedName>
        <fullName evidence="3">Mitochondrial ribosomal subunit protein-domain-containing protein</fullName>
    </submittedName>
</protein>
<dbReference type="GO" id="GO:0032543">
    <property type="term" value="P:mitochondrial translation"/>
    <property type="evidence" value="ECO:0007669"/>
    <property type="project" value="InterPro"/>
</dbReference>
<gene>
    <name evidence="3" type="ORF">DMC30DRAFT_392038</name>
</gene>
<reference evidence="3 4" key="1">
    <citation type="submission" date="2019-03" db="EMBL/GenBank/DDBJ databases">
        <title>Rhodosporidium diobovatum UCD-FST 08-225 genome sequencing, assembly, and annotation.</title>
        <authorList>
            <person name="Fakankun I.U."/>
            <person name="Fristensky B."/>
            <person name="Levin D.B."/>
        </authorList>
    </citation>
    <scope>NUCLEOTIDE SEQUENCE [LARGE SCALE GENOMIC DNA]</scope>
    <source>
        <strain evidence="3 4">UCD-FST 08-225</strain>
    </source>
</reference>
<evidence type="ECO:0000313" key="3">
    <source>
        <dbReference type="EMBL" id="TNY22498.1"/>
    </source>
</evidence>
<dbReference type="OrthoDB" id="283424at2759"/>
<evidence type="ECO:0000259" key="2">
    <source>
        <dbReference type="Pfam" id="PF10213"/>
    </source>
</evidence>
<proteinExistence type="predicted"/>
<organism evidence="3 4">
    <name type="scientific">Rhodotorula diobovata</name>
    <dbReference type="NCBI Taxonomy" id="5288"/>
    <lineage>
        <taxon>Eukaryota</taxon>
        <taxon>Fungi</taxon>
        <taxon>Dikarya</taxon>
        <taxon>Basidiomycota</taxon>
        <taxon>Pucciniomycotina</taxon>
        <taxon>Microbotryomycetes</taxon>
        <taxon>Sporidiobolales</taxon>
        <taxon>Sporidiobolaceae</taxon>
        <taxon>Rhodotorula</taxon>
    </lineage>
</organism>
<dbReference type="InterPro" id="IPR019349">
    <property type="entry name" value="Ribosomal_mS35_mit"/>
</dbReference>
<dbReference type="AlphaFoldDB" id="A0A5C5G082"/>
<dbReference type="STRING" id="5288.A0A5C5G082"/>
<dbReference type="Proteomes" id="UP000311382">
    <property type="component" value="Unassembled WGS sequence"/>
</dbReference>
<feature type="region of interest" description="Disordered" evidence="1">
    <location>
        <begin position="1"/>
        <end position="24"/>
    </location>
</feature>
<dbReference type="EMBL" id="SOZI01000024">
    <property type="protein sequence ID" value="TNY22498.1"/>
    <property type="molecule type" value="Genomic_DNA"/>
</dbReference>
<evidence type="ECO:0000256" key="1">
    <source>
        <dbReference type="SAM" id="MobiDB-lite"/>
    </source>
</evidence>
<sequence length="230" mass="25942">MRPSPSSLFTSSARTWARRPPSSFQGARDPLDIANLVGPSAPQFDFPLTRPTLLKLDKQRQILHYLRLEHLQFPELVAFRKPFSPPSSKHVVRVRHQHYQGEPHPASRKVTISVPVSALPLETPEARHKFKLLAGPRWTPPLPGGAQGEKGQAEGEFKLACELFPSERMNEKWCSDTLDKLVAEANSGDSFTDVPLDPRPARARLVKSRKLKRNVSLRDFPAEWLPPARQ</sequence>
<feature type="compositionally biased region" description="Polar residues" evidence="1">
    <location>
        <begin position="1"/>
        <end position="14"/>
    </location>
</feature>
<dbReference type="Pfam" id="PF10213">
    <property type="entry name" value="MRP-S28"/>
    <property type="match status" value="1"/>
</dbReference>
<comment type="caution">
    <text evidence="3">The sequence shown here is derived from an EMBL/GenBank/DDBJ whole genome shotgun (WGS) entry which is preliminary data.</text>
</comment>
<name>A0A5C5G082_9BASI</name>
<dbReference type="GO" id="GO:0003735">
    <property type="term" value="F:structural constituent of ribosome"/>
    <property type="evidence" value="ECO:0007669"/>
    <property type="project" value="InterPro"/>
</dbReference>